<comment type="caution">
    <text evidence="1">The sequence shown here is derived from an EMBL/GenBank/DDBJ whole genome shotgun (WGS) entry which is preliminary data.</text>
</comment>
<proteinExistence type="predicted"/>
<dbReference type="EMBL" id="JAGDYL010000020">
    <property type="protein sequence ID" value="MBO1805888.1"/>
    <property type="molecule type" value="Genomic_DNA"/>
</dbReference>
<organism evidence="1 2">
    <name type="scientific">Leucobacter ruminantium</name>
    <dbReference type="NCBI Taxonomy" id="1289170"/>
    <lineage>
        <taxon>Bacteria</taxon>
        <taxon>Bacillati</taxon>
        <taxon>Actinomycetota</taxon>
        <taxon>Actinomycetes</taxon>
        <taxon>Micrococcales</taxon>
        <taxon>Microbacteriaceae</taxon>
        <taxon>Leucobacter</taxon>
    </lineage>
</organism>
<name>A0A939LZP9_9MICO</name>
<dbReference type="RefSeq" id="WP_208046360.1">
    <property type="nucleotide sequence ID" value="NZ_JAGDYL010000020.1"/>
</dbReference>
<reference evidence="1" key="1">
    <citation type="submission" date="2021-03" db="EMBL/GenBank/DDBJ databases">
        <title>Leucobacter chromiisoli sp. nov., isolated from chromium-containing soil of chemical plant.</title>
        <authorList>
            <person name="Xu Z."/>
        </authorList>
    </citation>
    <scope>NUCLEOTIDE SEQUENCE</scope>
    <source>
        <strain evidence="1">A2</strain>
    </source>
</reference>
<keyword evidence="2" id="KW-1185">Reference proteome</keyword>
<dbReference type="AlphaFoldDB" id="A0A939LZP9"/>
<protein>
    <submittedName>
        <fullName evidence="1">Uncharacterized protein</fullName>
    </submittedName>
</protein>
<dbReference type="Proteomes" id="UP000664398">
    <property type="component" value="Unassembled WGS sequence"/>
</dbReference>
<sequence>MSAAQNSDWQKLAASWKAEAEQVYTLNKDIVALLNEGRADLQALAQAMEQGALGNDPTVLAGVASMFSSLHGELDQVCSQYRNAVRHDWLEGQTLTPTQFGRWARAATCSAWLLDLINAIESRIPAHRAEPRPFPGKLDLR</sequence>
<accession>A0A939LZP9</accession>
<evidence type="ECO:0000313" key="2">
    <source>
        <dbReference type="Proteomes" id="UP000664398"/>
    </source>
</evidence>
<gene>
    <name evidence="1" type="ORF">J4H91_11260</name>
</gene>
<evidence type="ECO:0000313" key="1">
    <source>
        <dbReference type="EMBL" id="MBO1805888.1"/>
    </source>
</evidence>